<dbReference type="InterPro" id="IPR045247">
    <property type="entry name" value="Oye-like"/>
</dbReference>
<dbReference type="EMBL" id="JBHSMH010000005">
    <property type="protein sequence ID" value="MFC5467522.1"/>
    <property type="molecule type" value="Genomic_DNA"/>
</dbReference>
<proteinExistence type="predicted"/>
<accession>A0ABW0LR90</accession>
<sequence>MGNQPSPVSGKSNAKSLFEPFTLGTLTLQNRVVMAPMTRSFSPEGVPGDNVAGYYRRRAENGVGLIVTEGTLINHPAATNDPSIPNFHGERALKGWKKVVEEVHAAGGKIFPQLWHVGMTRKNGAQPHPEAPSIGPSGLNLAGEPVNEPMTPEEIRSIVSAFAQAAADAKRIGFDGIELHGAHGYLIDQFLWEQTNKRTDEYGGNLVARTKFAADIIRACREAVGPDFPIQLRLSQWKSGYFDEKLAKTPEQLAQLLQPLVDAGVDIFHCSTRRFWEPEFEGSSLNFAGWVKKLTGKPTISVGSVGLDQEFTSAFRGQAAGNSDIGELLERLNDKEFDLVAIGRALLVDPAWAAKIREGRYDEILPFTPAALSTLS</sequence>
<keyword evidence="3" id="KW-1185">Reference proteome</keyword>
<evidence type="ECO:0000313" key="2">
    <source>
        <dbReference type="EMBL" id="MFC5467522.1"/>
    </source>
</evidence>
<dbReference type="CDD" id="cd04747">
    <property type="entry name" value="OYE_like_5_FMN"/>
    <property type="match status" value="1"/>
</dbReference>
<dbReference type="PANTHER" id="PTHR22893:SF55">
    <property type="entry name" value="OXIDOREDUCTASE-RELATED"/>
    <property type="match status" value="1"/>
</dbReference>
<reference evidence="3" key="1">
    <citation type="journal article" date="2019" name="Int. J. Syst. Evol. Microbiol.">
        <title>The Global Catalogue of Microorganisms (GCM) 10K type strain sequencing project: providing services to taxonomists for standard genome sequencing and annotation.</title>
        <authorList>
            <consortium name="The Broad Institute Genomics Platform"/>
            <consortium name="The Broad Institute Genome Sequencing Center for Infectious Disease"/>
            <person name="Wu L."/>
            <person name="Ma J."/>
        </authorList>
    </citation>
    <scope>NUCLEOTIDE SEQUENCE [LARGE SCALE GENOMIC DNA]</scope>
    <source>
        <strain evidence="3">CCUG 57113</strain>
    </source>
</reference>
<evidence type="ECO:0000313" key="3">
    <source>
        <dbReference type="Proteomes" id="UP001596105"/>
    </source>
</evidence>
<evidence type="ECO:0000259" key="1">
    <source>
        <dbReference type="Pfam" id="PF00724"/>
    </source>
</evidence>
<feature type="domain" description="NADH:flavin oxidoreductase/NADH oxidase N-terminal" evidence="1">
    <location>
        <begin position="16"/>
        <end position="363"/>
    </location>
</feature>
<dbReference type="PANTHER" id="PTHR22893">
    <property type="entry name" value="NADH OXIDOREDUCTASE-RELATED"/>
    <property type="match status" value="1"/>
</dbReference>
<gene>
    <name evidence="2" type="ORF">ACFPPD_02255</name>
</gene>
<name>A0ABW0LR90_9BACL</name>
<dbReference type="Gene3D" id="3.20.20.70">
    <property type="entry name" value="Aldolase class I"/>
    <property type="match status" value="1"/>
</dbReference>
<dbReference type="InterPro" id="IPR001155">
    <property type="entry name" value="OxRdtase_FMN_N"/>
</dbReference>
<organism evidence="2 3">
    <name type="scientific">Cohnella suwonensis</name>
    <dbReference type="NCBI Taxonomy" id="696072"/>
    <lineage>
        <taxon>Bacteria</taxon>
        <taxon>Bacillati</taxon>
        <taxon>Bacillota</taxon>
        <taxon>Bacilli</taxon>
        <taxon>Bacillales</taxon>
        <taxon>Paenibacillaceae</taxon>
        <taxon>Cohnella</taxon>
    </lineage>
</organism>
<dbReference type="Pfam" id="PF00724">
    <property type="entry name" value="Oxidored_FMN"/>
    <property type="match status" value="1"/>
</dbReference>
<dbReference type="Proteomes" id="UP001596105">
    <property type="component" value="Unassembled WGS sequence"/>
</dbReference>
<comment type="caution">
    <text evidence="2">The sequence shown here is derived from an EMBL/GenBank/DDBJ whole genome shotgun (WGS) entry which is preliminary data.</text>
</comment>
<dbReference type="RefSeq" id="WP_209742693.1">
    <property type="nucleotide sequence ID" value="NZ_JBHSMH010000005.1"/>
</dbReference>
<dbReference type="SUPFAM" id="SSF51395">
    <property type="entry name" value="FMN-linked oxidoreductases"/>
    <property type="match status" value="1"/>
</dbReference>
<protein>
    <submittedName>
        <fullName evidence="2">NADH:flavin oxidoreductase</fullName>
    </submittedName>
</protein>
<dbReference type="InterPro" id="IPR013785">
    <property type="entry name" value="Aldolase_TIM"/>
</dbReference>